<gene>
    <name evidence="2" type="ORF">NPIL_326531</name>
</gene>
<feature type="compositionally biased region" description="Basic and acidic residues" evidence="1">
    <location>
        <begin position="45"/>
        <end position="73"/>
    </location>
</feature>
<sequence length="98" mass="11434">MEETRRESSERDGSNEQTQDQPPLILKFRKAGSGKYEVLANHSKKSSEEEKSTSEEEKSTSEEEKNTSEREIKNITSADNQLYLWDKIDIVKLRRRSK</sequence>
<dbReference type="AlphaFoldDB" id="A0A8X6PA42"/>
<comment type="caution">
    <text evidence="2">The sequence shown here is derived from an EMBL/GenBank/DDBJ whole genome shotgun (WGS) entry which is preliminary data.</text>
</comment>
<name>A0A8X6PA42_NEPPI</name>
<organism evidence="2 3">
    <name type="scientific">Nephila pilipes</name>
    <name type="common">Giant wood spider</name>
    <name type="synonym">Nephila maculata</name>
    <dbReference type="NCBI Taxonomy" id="299642"/>
    <lineage>
        <taxon>Eukaryota</taxon>
        <taxon>Metazoa</taxon>
        <taxon>Ecdysozoa</taxon>
        <taxon>Arthropoda</taxon>
        <taxon>Chelicerata</taxon>
        <taxon>Arachnida</taxon>
        <taxon>Araneae</taxon>
        <taxon>Araneomorphae</taxon>
        <taxon>Entelegynae</taxon>
        <taxon>Araneoidea</taxon>
        <taxon>Nephilidae</taxon>
        <taxon>Nephila</taxon>
    </lineage>
</organism>
<reference evidence="2" key="1">
    <citation type="submission" date="2020-08" db="EMBL/GenBank/DDBJ databases">
        <title>Multicomponent nature underlies the extraordinary mechanical properties of spider dragline silk.</title>
        <authorList>
            <person name="Kono N."/>
            <person name="Nakamura H."/>
            <person name="Mori M."/>
            <person name="Yoshida Y."/>
            <person name="Ohtoshi R."/>
            <person name="Malay A.D."/>
            <person name="Moran D.A.P."/>
            <person name="Tomita M."/>
            <person name="Numata K."/>
            <person name="Arakawa K."/>
        </authorList>
    </citation>
    <scope>NUCLEOTIDE SEQUENCE</scope>
</reference>
<feature type="region of interest" description="Disordered" evidence="1">
    <location>
        <begin position="1"/>
        <end position="73"/>
    </location>
</feature>
<protein>
    <submittedName>
        <fullName evidence="2">Uncharacterized protein</fullName>
    </submittedName>
</protein>
<feature type="non-terminal residue" evidence="2">
    <location>
        <position position="1"/>
    </location>
</feature>
<evidence type="ECO:0000256" key="1">
    <source>
        <dbReference type="SAM" id="MobiDB-lite"/>
    </source>
</evidence>
<dbReference type="EMBL" id="BMAW01113990">
    <property type="protein sequence ID" value="GFT59759.1"/>
    <property type="molecule type" value="Genomic_DNA"/>
</dbReference>
<evidence type="ECO:0000313" key="3">
    <source>
        <dbReference type="Proteomes" id="UP000887013"/>
    </source>
</evidence>
<keyword evidence="3" id="KW-1185">Reference proteome</keyword>
<evidence type="ECO:0000313" key="2">
    <source>
        <dbReference type="EMBL" id="GFT59759.1"/>
    </source>
</evidence>
<dbReference type="Proteomes" id="UP000887013">
    <property type="component" value="Unassembled WGS sequence"/>
</dbReference>
<proteinExistence type="predicted"/>
<accession>A0A8X6PA42</accession>
<feature type="compositionally biased region" description="Basic and acidic residues" evidence="1">
    <location>
        <begin position="1"/>
        <end position="14"/>
    </location>
</feature>